<gene>
    <name evidence="1" type="ORF">ACFFGN_18715</name>
</gene>
<reference evidence="1 2" key="1">
    <citation type="submission" date="2024-09" db="EMBL/GenBank/DDBJ databases">
        <authorList>
            <person name="Sun Q."/>
            <person name="Mori K."/>
        </authorList>
    </citation>
    <scope>NUCLEOTIDE SEQUENCE [LARGE SCALE GENOMIC DNA]</scope>
    <source>
        <strain evidence="1 2">CGMCC 1.15906</strain>
    </source>
</reference>
<proteinExistence type="predicted"/>
<keyword evidence="2" id="KW-1185">Reference proteome</keyword>
<dbReference type="EMBL" id="JBHLTC010000022">
    <property type="protein sequence ID" value="MFC0626117.1"/>
    <property type="molecule type" value="Genomic_DNA"/>
</dbReference>
<comment type="caution">
    <text evidence="1">The sequence shown here is derived from an EMBL/GenBank/DDBJ whole genome shotgun (WGS) entry which is preliminary data.</text>
</comment>
<organism evidence="1 2">
    <name type="scientific">Kribbella deserti</name>
    <dbReference type="NCBI Taxonomy" id="1926257"/>
    <lineage>
        <taxon>Bacteria</taxon>
        <taxon>Bacillati</taxon>
        <taxon>Actinomycetota</taxon>
        <taxon>Actinomycetes</taxon>
        <taxon>Propionibacteriales</taxon>
        <taxon>Kribbellaceae</taxon>
        <taxon>Kribbella</taxon>
    </lineage>
</organism>
<accession>A0ABV6QQW1</accession>
<dbReference type="RefSeq" id="WP_380049242.1">
    <property type="nucleotide sequence ID" value="NZ_JBHLTC010000022.1"/>
</dbReference>
<protein>
    <submittedName>
        <fullName evidence="1">Uncharacterized protein</fullName>
    </submittedName>
</protein>
<sequence>MNTVTAVDYTAHPGEATEDYAVRVATLLTPTVLAEVKKAYDDLTNAVPLMILLTVAEKVSDLAEASNIKLGVYEVEVYDLIYRTSNGSVVVNNDQMSYQGGHVSVGFYSGTDWRDLGEATGEVREFSDLDAAARAVSTLIAGLS</sequence>
<evidence type="ECO:0000313" key="2">
    <source>
        <dbReference type="Proteomes" id="UP001589890"/>
    </source>
</evidence>
<dbReference type="Proteomes" id="UP001589890">
    <property type="component" value="Unassembled WGS sequence"/>
</dbReference>
<evidence type="ECO:0000313" key="1">
    <source>
        <dbReference type="EMBL" id="MFC0626117.1"/>
    </source>
</evidence>
<name>A0ABV6QQW1_9ACTN</name>